<name>A0ABW1I5Q6_9PSEU</name>
<dbReference type="Pfam" id="PF01796">
    <property type="entry name" value="OB_ChsH2_C"/>
    <property type="match status" value="1"/>
</dbReference>
<dbReference type="InterPro" id="IPR002878">
    <property type="entry name" value="ChsH2_C"/>
</dbReference>
<dbReference type="PANTHER" id="PTHR34075">
    <property type="entry name" value="BLR3430 PROTEIN"/>
    <property type="match status" value="1"/>
</dbReference>
<gene>
    <name evidence="2" type="ORF">ACFQH9_12000</name>
</gene>
<dbReference type="InterPro" id="IPR012340">
    <property type="entry name" value="NA-bd_OB-fold"/>
</dbReference>
<comment type="caution">
    <text evidence="2">The sequence shown here is derived from an EMBL/GenBank/DDBJ whole genome shotgun (WGS) entry which is preliminary data.</text>
</comment>
<organism evidence="2 3">
    <name type="scientific">Pseudonocardia lutea</name>
    <dbReference type="NCBI Taxonomy" id="2172015"/>
    <lineage>
        <taxon>Bacteria</taxon>
        <taxon>Bacillati</taxon>
        <taxon>Actinomycetota</taxon>
        <taxon>Actinomycetes</taxon>
        <taxon>Pseudonocardiales</taxon>
        <taxon>Pseudonocardiaceae</taxon>
        <taxon>Pseudonocardia</taxon>
    </lineage>
</organism>
<keyword evidence="3" id="KW-1185">Reference proteome</keyword>
<dbReference type="Proteomes" id="UP001596119">
    <property type="component" value="Unassembled WGS sequence"/>
</dbReference>
<dbReference type="SUPFAM" id="SSF50249">
    <property type="entry name" value="Nucleic acid-binding proteins"/>
    <property type="match status" value="1"/>
</dbReference>
<dbReference type="InterPro" id="IPR052513">
    <property type="entry name" value="Thioester_dehydratase-like"/>
</dbReference>
<dbReference type="RefSeq" id="WP_379566078.1">
    <property type="nucleotide sequence ID" value="NZ_JBHSQK010000025.1"/>
</dbReference>
<proteinExistence type="predicted"/>
<accession>A0ABW1I5Q6</accession>
<evidence type="ECO:0000259" key="1">
    <source>
        <dbReference type="Pfam" id="PF01796"/>
    </source>
</evidence>
<dbReference type="PANTHER" id="PTHR34075:SF5">
    <property type="entry name" value="BLR3430 PROTEIN"/>
    <property type="match status" value="1"/>
</dbReference>
<evidence type="ECO:0000313" key="3">
    <source>
        <dbReference type="Proteomes" id="UP001596119"/>
    </source>
</evidence>
<protein>
    <submittedName>
        <fullName evidence="2">Zn-ribbon domain-containing OB-fold protein</fullName>
    </submittedName>
</protein>
<dbReference type="EMBL" id="JBHSQK010000025">
    <property type="protein sequence ID" value="MFC5948997.1"/>
    <property type="molecule type" value="Genomic_DNA"/>
</dbReference>
<sequence>MTTHPQLGPWIHRPLVAVDPDQVPFWDGLKKHEFHLCRCRLCGRDWFPFTVCRDHDDIPRIDDMEWVATSGRGKVFATTVVHQVIDADFLDEVPYVLAIIELDEGPLFPARLVECDPDAISIDDRVEVVYVDSDAGHTLPLFRPEPL</sequence>
<evidence type="ECO:0000313" key="2">
    <source>
        <dbReference type="EMBL" id="MFC5948997.1"/>
    </source>
</evidence>
<reference evidence="3" key="1">
    <citation type="journal article" date="2019" name="Int. J. Syst. Evol. Microbiol.">
        <title>The Global Catalogue of Microorganisms (GCM) 10K type strain sequencing project: providing services to taxonomists for standard genome sequencing and annotation.</title>
        <authorList>
            <consortium name="The Broad Institute Genomics Platform"/>
            <consortium name="The Broad Institute Genome Sequencing Center for Infectious Disease"/>
            <person name="Wu L."/>
            <person name="Ma J."/>
        </authorList>
    </citation>
    <scope>NUCLEOTIDE SEQUENCE [LARGE SCALE GENOMIC DNA]</scope>
    <source>
        <strain evidence="3">CGMCC 4.7397</strain>
    </source>
</reference>
<feature type="domain" description="ChsH2 C-terminal OB-fold" evidence="1">
    <location>
        <begin position="66"/>
        <end position="130"/>
    </location>
</feature>